<protein>
    <submittedName>
        <fullName evidence="1">Uncharacterized protein</fullName>
    </submittedName>
</protein>
<dbReference type="RefSeq" id="WP_127934141.1">
    <property type="nucleotide sequence ID" value="NZ_SAUN01000001.1"/>
</dbReference>
<sequence length="90" mass="9914">MPDVEIEFRAAAARLVQAMRHNPPELEPLNESVRHLTNLLAGDANVDHLENAALAVIDVYDRSGLEISDAAVLAAMERLREAAEELDRGR</sequence>
<evidence type="ECO:0000313" key="2">
    <source>
        <dbReference type="Proteomes" id="UP000284824"/>
    </source>
</evidence>
<organism evidence="1 2">
    <name type="scientific">Nonomuraea polychroma</name>
    <dbReference type="NCBI Taxonomy" id="46176"/>
    <lineage>
        <taxon>Bacteria</taxon>
        <taxon>Bacillati</taxon>
        <taxon>Actinomycetota</taxon>
        <taxon>Actinomycetes</taxon>
        <taxon>Streptosporangiales</taxon>
        <taxon>Streptosporangiaceae</taxon>
        <taxon>Nonomuraea</taxon>
    </lineage>
</organism>
<comment type="caution">
    <text evidence="1">The sequence shown here is derived from an EMBL/GenBank/DDBJ whole genome shotgun (WGS) entry which is preliminary data.</text>
</comment>
<accession>A0A438M8P7</accession>
<reference evidence="1 2" key="1">
    <citation type="submission" date="2019-01" db="EMBL/GenBank/DDBJ databases">
        <title>Sequencing the genomes of 1000 actinobacteria strains.</title>
        <authorList>
            <person name="Klenk H.-P."/>
        </authorList>
    </citation>
    <scope>NUCLEOTIDE SEQUENCE [LARGE SCALE GENOMIC DNA]</scope>
    <source>
        <strain evidence="1 2">DSM 43925</strain>
    </source>
</reference>
<dbReference type="EMBL" id="SAUN01000001">
    <property type="protein sequence ID" value="RVX41995.1"/>
    <property type="molecule type" value="Genomic_DNA"/>
</dbReference>
<gene>
    <name evidence="1" type="ORF">EDD27_4611</name>
</gene>
<dbReference type="OrthoDB" id="9950838at2"/>
<dbReference type="Proteomes" id="UP000284824">
    <property type="component" value="Unassembled WGS sequence"/>
</dbReference>
<keyword evidence="2" id="KW-1185">Reference proteome</keyword>
<evidence type="ECO:0000313" key="1">
    <source>
        <dbReference type="EMBL" id="RVX41995.1"/>
    </source>
</evidence>
<name>A0A438M8P7_9ACTN</name>
<proteinExistence type="predicted"/>
<dbReference type="AlphaFoldDB" id="A0A438M8P7"/>